<organism evidence="2 3">
    <name type="scientific">Athelia psychrophila</name>
    <dbReference type="NCBI Taxonomy" id="1759441"/>
    <lineage>
        <taxon>Eukaryota</taxon>
        <taxon>Fungi</taxon>
        <taxon>Dikarya</taxon>
        <taxon>Basidiomycota</taxon>
        <taxon>Agaricomycotina</taxon>
        <taxon>Agaricomycetes</taxon>
        <taxon>Agaricomycetidae</taxon>
        <taxon>Atheliales</taxon>
        <taxon>Atheliaceae</taxon>
        <taxon>Athelia</taxon>
    </lineage>
</organism>
<proteinExistence type="predicted"/>
<evidence type="ECO:0000313" key="2">
    <source>
        <dbReference type="EMBL" id="KZP27662.1"/>
    </source>
</evidence>
<sequence>MASNPGPAESDISKHSEPWFEDGNIILETEHTRFKVYKGILAANSSVFGDMFAFNQGDVDQMEDNCPIVQLHDRADDLRVVLNTLHDSKLLKEHQGKFPFHLLVAYLRLGRKYMITHLLEIAMAKLALEFPTTLQDHQAHFPPEIVLIQSWPRFIDIRTENREHFTMVNILREQNLQRHIPYALFICAALDFQETEDSKSPWTLYSQPGSSYHDNQSLSFQDLQACTRGQKIISRLIYNETFSWTLLDANVSECGINRCHFAKAFLLSDLAWKTRLSSALSSWDSNWEEDICEGHLAAFRRRQDEGSQNIWNRLPAIFGMPPWEELLNEA</sequence>
<protein>
    <recommendedName>
        <fullName evidence="1">BTB domain-containing protein</fullName>
    </recommendedName>
</protein>
<evidence type="ECO:0000313" key="3">
    <source>
        <dbReference type="Proteomes" id="UP000076532"/>
    </source>
</evidence>
<gene>
    <name evidence="2" type="ORF">FIBSPDRAFT_1039984</name>
</gene>
<dbReference type="Proteomes" id="UP000076532">
    <property type="component" value="Unassembled WGS sequence"/>
</dbReference>
<evidence type="ECO:0000259" key="1">
    <source>
        <dbReference type="PROSITE" id="PS50097"/>
    </source>
</evidence>
<keyword evidence="3" id="KW-1185">Reference proteome</keyword>
<dbReference type="InterPro" id="IPR000210">
    <property type="entry name" value="BTB/POZ_dom"/>
</dbReference>
<dbReference type="SUPFAM" id="SSF54695">
    <property type="entry name" value="POZ domain"/>
    <property type="match status" value="1"/>
</dbReference>
<accession>A0A166QXE7</accession>
<dbReference type="EMBL" id="KV417507">
    <property type="protein sequence ID" value="KZP27662.1"/>
    <property type="molecule type" value="Genomic_DNA"/>
</dbReference>
<name>A0A166QXE7_9AGAM</name>
<dbReference type="Pfam" id="PF00651">
    <property type="entry name" value="BTB"/>
    <property type="match status" value="1"/>
</dbReference>
<dbReference type="AlphaFoldDB" id="A0A166QXE7"/>
<reference evidence="2 3" key="1">
    <citation type="journal article" date="2016" name="Mol. Biol. Evol.">
        <title>Comparative Genomics of Early-Diverging Mushroom-Forming Fungi Provides Insights into the Origins of Lignocellulose Decay Capabilities.</title>
        <authorList>
            <person name="Nagy L.G."/>
            <person name="Riley R."/>
            <person name="Tritt A."/>
            <person name="Adam C."/>
            <person name="Daum C."/>
            <person name="Floudas D."/>
            <person name="Sun H."/>
            <person name="Yadav J.S."/>
            <person name="Pangilinan J."/>
            <person name="Larsson K.H."/>
            <person name="Matsuura K."/>
            <person name="Barry K."/>
            <person name="Labutti K."/>
            <person name="Kuo R."/>
            <person name="Ohm R.A."/>
            <person name="Bhattacharya S.S."/>
            <person name="Shirouzu T."/>
            <person name="Yoshinaga Y."/>
            <person name="Martin F.M."/>
            <person name="Grigoriev I.V."/>
            <person name="Hibbett D.S."/>
        </authorList>
    </citation>
    <scope>NUCLEOTIDE SEQUENCE [LARGE SCALE GENOMIC DNA]</scope>
    <source>
        <strain evidence="2 3">CBS 109695</strain>
    </source>
</reference>
<dbReference type="PROSITE" id="PS50097">
    <property type="entry name" value="BTB"/>
    <property type="match status" value="1"/>
</dbReference>
<dbReference type="CDD" id="cd18186">
    <property type="entry name" value="BTB_POZ_ZBTB_KLHL-like"/>
    <property type="match status" value="1"/>
</dbReference>
<dbReference type="Gene3D" id="3.30.710.10">
    <property type="entry name" value="Potassium Channel Kv1.1, Chain A"/>
    <property type="match status" value="1"/>
</dbReference>
<dbReference type="SMART" id="SM00225">
    <property type="entry name" value="BTB"/>
    <property type="match status" value="1"/>
</dbReference>
<dbReference type="InterPro" id="IPR011333">
    <property type="entry name" value="SKP1/BTB/POZ_sf"/>
</dbReference>
<feature type="domain" description="BTB" evidence="1">
    <location>
        <begin position="23"/>
        <end position="94"/>
    </location>
</feature>